<dbReference type="Pfam" id="PF01843">
    <property type="entry name" value="DIL"/>
    <property type="match status" value="1"/>
</dbReference>
<protein>
    <recommendedName>
        <fullName evidence="2">Dilute domain-containing protein</fullName>
    </recommendedName>
</protein>
<proteinExistence type="predicted"/>
<dbReference type="PANTHER" id="PTHR16027">
    <property type="entry name" value="DILUTE DOMAIN-CONTAINING PROTEIN YPR089W"/>
    <property type="match status" value="1"/>
</dbReference>
<evidence type="ECO:0000313" key="3">
    <source>
        <dbReference type="EMBL" id="RKO82944.1"/>
    </source>
</evidence>
<dbReference type="InterPro" id="IPR002710">
    <property type="entry name" value="Dilute_dom"/>
</dbReference>
<accession>A0A4P9VTT6</accession>
<dbReference type="AlphaFoldDB" id="A0A4P9VTT6"/>
<dbReference type="EMBL" id="ML001879">
    <property type="protein sequence ID" value="RKO82944.1"/>
    <property type="molecule type" value="Genomic_DNA"/>
</dbReference>
<evidence type="ECO:0000256" key="1">
    <source>
        <dbReference type="SAM" id="MobiDB-lite"/>
    </source>
</evidence>
<dbReference type="SMART" id="SM01132">
    <property type="entry name" value="DIL"/>
    <property type="match status" value="1"/>
</dbReference>
<evidence type="ECO:0000313" key="4">
    <source>
        <dbReference type="Proteomes" id="UP000269721"/>
    </source>
</evidence>
<feature type="domain" description="Dilute" evidence="2">
    <location>
        <begin position="162"/>
        <end position="451"/>
    </location>
</feature>
<dbReference type="OrthoDB" id="426293at2759"/>
<dbReference type="PANTHER" id="PTHR16027:SF6">
    <property type="entry name" value="DILUTE DOMAIN-CONTAINING PROTEIN"/>
    <property type="match status" value="1"/>
</dbReference>
<keyword evidence="4" id="KW-1185">Reference proteome</keyword>
<dbReference type="InterPro" id="IPR052072">
    <property type="entry name" value="Vascular_dev_regulator"/>
</dbReference>
<dbReference type="Proteomes" id="UP000269721">
    <property type="component" value="Unassembled WGS sequence"/>
</dbReference>
<gene>
    <name evidence="3" type="ORF">BDK51DRAFT_50462</name>
</gene>
<name>A0A4P9VTT6_9FUNG</name>
<feature type="region of interest" description="Disordered" evidence="1">
    <location>
        <begin position="59"/>
        <end position="83"/>
    </location>
</feature>
<dbReference type="GO" id="GO:0051020">
    <property type="term" value="F:GTPase binding"/>
    <property type="evidence" value="ECO:0007669"/>
    <property type="project" value="TreeGrafter"/>
</dbReference>
<sequence>MWACSNAYEETVQILVEAGANRDVVSVRGRSLKDIVLRTTASRRIFELLELDTADMRAGGAPAAEGDNGAADGSQSRLSVDGPSYREDDLEFDWDKCPLDQMLVFDEQSIDHICDVAINRLRPIRGPRQTPIAANIIFLCARFSHYYNSEELTQKLFAAALRKIVETVRASRDDSHLLAYWISNAMQLLYYLKKDTGLVATTFGAQSTLSELIHELVDLFVHEVENRLSSVTEAAMMDFSSVEQPATARLENAITGLGRRRTFQTKPKSLLDLPRTSPSRTTAPRLRLPAYRVSPRTVTSILDGTLHVLHSCRVHPSIVDQMLRQIFAFFNADVFNRIVASRTNCCRSRAVQIRLNLSTVEDGGADPAPAAMTPATRTALLNHLRPTLQLTRFLQVISSVQDMAGFIETMQSLETITMRQAMAAMRNYKWEVGETSFAIEVEMYVQNTLDPDARLPFQIPALGREDMWIGPTAPALPDEVVGMLG</sequence>
<dbReference type="PROSITE" id="PS51126">
    <property type="entry name" value="DILUTE"/>
    <property type="match status" value="1"/>
</dbReference>
<evidence type="ECO:0000259" key="2">
    <source>
        <dbReference type="PROSITE" id="PS51126"/>
    </source>
</evidence>
<reference evidence="4" key="1">
    <citation type="journal article" date="2018" name="Nat. Microbiol.">
        <title>Leveraging single-cell genomics to expand the fungal tree of life.</title>
        <authorList>
            <person name="Ahrendt S.R."/>
            <person name="Quandt C.A."/>
            <person name="Ciobanu D."/>
            <person name="Clum A."/>
            <person name="Salamov A."/>
            <person name="Andreopoulos B."/>
            <person name="Cheng J.F."/>
            <person name="Woyke T."/>
            <person name="Pelin A."/>
            <person name="Henrissat B."/>
            <person name="Reynolds N.K."/>
            <person name="Benny G.L."/>
            <person name="Smith M.E."/>
            <person name="James T.Y."/>
            <person name="Grigoriev I.V."/>
        </authorList>
    </citation>
    <scope>NUCLEOTIDE SEQUENCE [LARGE SCALE GENOMIC DNA]</scope>
</reference>
<organism evidence="3 4">
    <name type="scientific">Blyttiomyces helicus</name>
    <dbReference type="NCBI Taxonomy" id="388810"/>
    <lineage>
        <taxon>Eukaryota</taxon>
        <taxon>Fungi</taxon>
        <taxon>Fungi incertae sedis</taxon>
        <taxon>Chytridiomycota</taxon>
        <taxon>Chytridiomycota incertae sedis</taxon>
        <taxon>Chytridiomycetes</taxon>
        <taxon>Chytridiomycetes incertae sedis</taxon>
        <taxon>Blyttiomyces</taxon>
    </lineage>
</organism>